<reference evidence="3 4" key="1">
    <citation type="submission" date="2016-07" db="EMBL/GenBank/DDBJ databases">
        <title>Pervasive Adenine N6-methylation of Active Genes in Fungi.</title>
        <authorList>
            <consortium name="DOE Joint Genome Institute"/>
            <person name="Mondo S.J."/>
            <person name="Dannebaum R.O."/>
            <person name="Kuo R.C."/>
            <person name="Labutti K."/>
            <person name="Haridas S."/>
            <person name="Kuo A."/>
            <person name="Salamov A."/>
            <person name="Ahrendt S.R."/>
            <person name="Lipzen A."/>
            <person name="Sullivan W."/>
            <person name="Andreopoulos W.B."/>
            <person name="Clum A."/>
            <person name="Lindquist E."/>
            <person name="Daum C."/>
            <person name="Ramamoorthy G.K."/>
            <person name="Gryganskyi A."/>
            <person name="Culley D."/>
            <person name="Magnuson J.K."/>
            <person name="James T.Y."/>
            <person name="O'Malley M.A."/>
            <person name="Stajich J.E."/>
            <person name="Spatafora J.W."/>
            <person name="Visel A."/>
            <person name="Grigoriev I.V."/>
        </authorList>
    </citation>
    <scope>NUCLEOTIDE SEQUENCE [LARGE SCALE GENOMIC DNA]</scope>
    <source>
        <strain evidence="3 4">NRRL 2496</strain>
    </source>
</reference>
<feature type="region of interest" description="Disordered" evidence="1">
    <location>
        <begin position="131"/>
        <end position="158"/>
    </location>
</feature>
<dbReference type="AlphaFoldDB" id="A0A1X2HEQ9"/>
<evidence type="ECO:0000259" key="2">
    <source>
        <dbReference type="PROSITE" id="PS51061"/>
    </source>
</evidence>
<dbReference type="EMBL" id="MCGN01000004">
    <property type="protein sequence ID" value="ORY97407.1"/>
    <property type="molecule type" value="Genomic_DNA"/>
</dbReference>
<dbReference type="InterPro" id="IPR036867">
    <property type="entry name" value="R3H_dom_sf"/>
</dbReference>
<proteinExistence type="predicted"/>
<keyword evidence="4" id="KW-1185">Reference proteome</keyword>
<dbReference type="CDD" id="cd02325">
    <property type="entry name" value="R3H"/>
    <property type="match status" value="1"/>
</dbReference>
<accession>A0A1X2HEQ9</accession>
<dbReference type="PROSITE" id="PS51061">
    <property type="entry name" value="R3H"/>
    <property type="match status" value="1"/>
</dbReference>
<evidence type="ECO:0000256" key="1">
    <source>
        <dbReference type="SAM" id="MobiDB-lite"/>
    </source>
</evidence>
<dbReference type="OrthoDB" id="10256743at2759"/>
<dbReference type="Gene3D" id="3.30.1370.50">
    <property type="entry name" value="R3H-like domain"/>
    <property type="match status" value="1"/>
</dbReference>
<protein>
    <recommendedName>
        <fullName evidence="2">R3H domain-containing protein</fullName>
    </recommendedName>
</protein>
<feature type="domain" description="R3H" evidence="2">
    <location>
        <begin position="161"/>
        <end position="241"/>
    </location>
</feature>
<feature type="region of interest" description="Disordered" evidence="1">
    <location>
        <begin position="39"/>
        <end position="88"/>
    </location>
</feature>
<dbReference type="InterPro" id="IPR001374">
    <property type="entry name" value="R3H_dom"/>
</dbReference>
<evidence type="ECO:0000313" key="3">
    <source>
        <dbReference type="EMBL" id="ORY97407.1"/>
    </source>
</evidence>
<sequence length="282" mass="32186">MVLSDTPNATRSVFFVGQETRMSVVEHLESLAVEHAQGELQDEAADIPQPSKSKRKHPWSGQRDSLARRNRLLVGKEGSRRRQRYDNNQFSDHPLAVLHEEDLCPPGYQFSNGFHWASQDVLDALQDELDAPVEPPKKSRKTTGLANGQRTARKKMKNVPRGLVESLEDKLEPLLDKCRYNRECSERGELYDINADDTYLVLDPGSSFARRVLHRMCDYYNLNSTSHTTSEGRRLVYVCHQSHTSMLKNRGTMGDFVVLETASPNDWVVPELPFVNVMFSRQ</sequence>
<evidence type="ECO:0000313" key="4">
    <source>
        <dbReference type="Proteomes" id="UP000242180"/>
    </source>
</evidence>
<dbReference type="InParanoid" id="A0A1X2HEQ9"/>
<organism evidence="3 4">
    <name type="scientific">Syncephalastrum racemosum</name>
    <name type="common">Filamentous fungus</name>
    <dbReference type="NCBI Taxonomy" id="13706"/>
    <lineage>
        <taxon>Eukaryota</taxon>
        <taxon>Fungi</taxon>
        <taxon>Fungi incertae sedis</taxon>
        <taxon>Mucoromycota</taxon>
        <taxon>Mucoromycotina</taxon>
        <taxon>Mucoromycetes</taxon>
        <taxon>Mucorales</taxon>
        <taxon>Syncephalastraceae</taxon>
        <taxon>Syncephalastrum</taxon>
    </lineage>
</organism>
<comment type="caution">
    <text evidence="3">The sequence shown here is derived from an EMBL/GenBank/DDBJ whole genome shotgun (WGS) entry which is preliminary data.</text>
</comment>
<dbReference type="Proteomes" id="UP000242180">
    <property type="component" value="Unassembled WGS sequence"/>
</dbReference>
<dbReference type="GO" id="GO:0003676">
    <property type="term" value="F:nucleic acid binding"/>
    <property type="evidence" value="ECO:0007669"/>
    <property type="project" value="UniProtKB-UniRule"/>
</dbReference>
<dbReference type="SUPFAM" id="SSF82708">
    <property type="entry name" value="R3H domain"/>
    <property type="match status" value="1"/>
</dbReference>
<dbReference type="OMA" id="TYICHPA"/>
<gene>
    <name evidence="3" type="ORF">BCR43DRAFT_489723</name>
</gene>
<name>A0A1X2HEQ9_SYNRA</name>